<gene>
    <name evidence="4" type="ORF">DAMNIGENAA_29630</name>
</gene>
<dbReference type="InterPro" id="IPR002559">
    <property type="entry name" value="Transposase_11"/>
</dbReference>
<keyword evidence="5" id="KW-1185">Reference proteome</keyword>
<dbReference type="EMBL" id="BSDR01000001">
    <property type="protein sequence ID" value="GLI35530.1"/>
    <property type="molecule type" value="Genomic_DNA"/>
</dbReference>
<dbReference type="NCBIfam" id="NF033580">
    <property type="entry name" value="transpos_IS5_3"/>
    <property type="match status" value="1"/>
</dbReference>
<protein>
    <submittedName>
        <fullName evidence="4">IS5 family transposase</fullName>
    </submittedName>
</protein>
<organism evidence="4 5">
    <name type="scientific">Desulforhabdus amnigena</name>
    <dbReference type="NCBI Taxonomy" id="40218"/>
    <lineage>
        <taxon>Bacteria</taxon>
        <taxon>Pseudomonadati</taxon>
        <taxon>Thermodesulfobacteriota</taxon>
        <taxon>Syntrophobacteria</taxon>
        <taxon>Syntrophobacterales</taxon>
        <taxon>Syntrophobacteraceae</taxon>
        <taxon>Desulforhabdus</taxon>
    </lineage>
</organism>
<dbReference type="GO" id="GO:0004803">
    <property type="term" value="F:transposase activity"/>
    <property type="evidence" value="ECO:0007669"/>
    <property type="project" value="InterPro"/>
</dbReference>
<feature type="domain" description="Insertion element IS402-like" evidence="3">
    <location>
        <begin position="10"/>
        <end position="85"/>
    </location>
</feature>
<dbReference type="GO" id="GO:0006313">
    <property type="term" value="P:DNA transposition"/>
    <property type="evidence" value="ECO:0007669"/>
    <property type="project" value="InterPro"/>
</dbReference>
<dbReference type="Proteomes" id="UP001144372">
    <property type="component" value="Unassembled WGS sequence"/>
</dbReference>
<evidence type="ECO:0000259" key="3">
    <source>
        <dbReference type="Pfam" id="PF13340"/>
    </source>
</evidence>
<dbReference type="InterPro" id="IPR025161">
    <property type="entry name" value="IS402-like_dom"/>
</dbReference>
<name>A0A9W6FV89_9BACT</name>
<dbReference type="RefSeq" id="WP_281795447.1">
    <property type="nucleotide sequence ID" value="NZ_BSDR01000001.1"/>
</dbReference>
<evidence type="ECO:0000259" key="2">
    <source>
        <dbReference type="Pfam" id="PF01609"/>
    </source>
</evidence>
<accession>A0A9W6FV89</accession>
<reference evidence="4" key="1">
    <citation type="submission" date="2022-12" db="EMBL/GenBank/DDBJ databases">
        <title>Reference genome sequencing for broad-spectrum identification of bacterial and archaeal isolates by mass spectrometry.</title>
        <authorList>
            <person name="Sekiguchi Y."/>
            <person name="Tourlousse D.M."/>
        </authorList>
    </citation>
    <scope>NUCLEOTIDE SEQUENCE</scope>
    <source>
        <strain evidence="4">ASRB1</strain>
    </source>
</reference>
<dbReference type="PANTHER" id="PTHR30007:SF0">
    <property type="entry name" value="TRANSPOSASE"/>
    <property type="match status" value="1"/>
</dbReference>
<dbReference type="GO" id="GO:0003677">
    <property type="term" value="F:DNA binding"/>
    <property type="evidence" value="ECO:0007669"/>
    <property type="project" value="InterPro"/>
</dbReference>
<feature type="transmembrane region" description="Helical" evidence="1">
    <location>
        <begin position="137"/>
        <end position="155"/>
    </location>
</feature>
<dbReference type="AlphaFoldDB" id="A0A9W6FV89"/>
<dbReference type="Pfam" id="PF13340">
    <property type="entry name" value="DUF4096"/>
    <property type="match status" value="1"/>
</dbReference>
<evidence type="ECO:0000313" key="5">
    <source>
        <dbReference type="Proteomes" id="UP001144372"/>
    </source>
</evidence>
<proteinExistence type="predicted"/>
<feature type="domain" description="Transposase IS4-like" evidence="2">
    <location>
        <begin position="102"/>
        <end position="256"/>
    </location>
</feature>
<evidence type="ECO:0000313" key="4">
    <source>
        <dbReference type="EMBL" id="GLI35530.1"/>
    </source>
</evidence>
<keyword evidence="1" id="KW-0472">Membrane</keyword>
<sequence>MERRRYDTDLTDKQWETLLALLMEHVFTKRLGRPRVICLREIFDAILYVVRTGCQWRMLPHDFPKWQTVYYHLRQFRIRGTWEQISDLLRVGVRVSVGRDACPSAAIIDSQSVKTTEAGGPHGYDAGKKINGRKRHIVVDTMGLLLAVVVHVAAIQDRDGAKLVMMRIAGRFSRLKLIWADGGYARKLVDWAQAFGSWILEIVKRPEGQKGFVVLPRRWVVERTFGWIGRSRRLSKDYEELEKTSEAMVHISMIHLMIKRLSPS</sequence>
<dbReference type="PANTHER" id="PTHR30007">
    <property type="entry name" value="PHP DOMAIN PROTEIN"/>
    <property type="match status" value="1"/>
</dbReference>
<keyword evidence="1" id="KW-1133">Transmembrane helix</keyword>
<keyword evidence="1" id="KW-0812">Transmembrane</keyword>
<dbReference type="Pfam" id="PF01609">
    <property type="entry name" value="DDE_Tnp_1"/>
    <property type="match status" value="1"/>
</dbReference>
<evidence type="ECO:0000256" key="1">
    <source>
        <dbReference type="SAM" id="Phobius"/>
    </source>
</evidence>
<comment type="caution">
    <text evidence="4">The sequence shown here is derived from an EMBL/GenBank/DDBJ whole genome shotgun (WGS) entry which is preliminary data.</text>
</comment>